<dbReference type="Pfam" id="PF00462">
    <property type="entry name" value="Glutaredoxin"/>
    <property type="match status" value="1"/>
</dbReference>
<keyword evidence="7" id="KW-0676">Redox-active center</keyword>
<dbReference type="EMBL" id="CP033012">
    <property type="protein sequence ID" value="QCI19284.1"/>
    <property type="molecule type" value="Genomic_DNA"/>
</dbReference>
<evidence type="ECO:0000256" key="3">
    <source>
        <dbReference type="ARBA" id="ARBA00022714"/>
    </source>
</evidence>
<dbReference type="AlphaFoldDB" id="A0A4D6XXT2"/>
<dbReference type="InterPro" id="IPR004480">
    <property type="entry name" value="Monothiol_GRX-rel"/>
</dbReference>
<dbReference type="CDD" id="cd03028">
    <property type="entry name" value="GRX_PICOT_like"/>
    <property type="match status" value="1"/>
</dbReference>
<feature type="binding site" evidence="10">
    <location>
        <position position="29"/>
    </location>
    <ligand>
        <name>[2Fe-2S] cluster</name>
        <dbReference type="ChEBI" id="CHEBI:190135"/>
        <note>ligand shared between dimeric partners</note>
    </ligand>
</feature>
<dbReference type="GO" id="GO:0051537">
    <property type="term" value="F:2 iron, 2 sulfur cluster binding"/>
    <property type="evidence" value="ECO:0007669"/>
    <property type="project" value="UniProtKB-KW"/>
</dbReference>
<dbReference type="PANTHER" id="PTHR10293">
    <property type="entry name" value="GLUTAREDOXIN FAMILY MEMBER"/>
    <property type="match status" value="1"/>
</dbReference>
<gene>
    <name evidence="12" type="primary">grxD</name>
    <name evidence="12" type="ORF">D9V65_00780</name>
</gene>
<feature type="binding site" evidence="9">
    <location>
        <position position="21"/>
    </location>
    <ligand>
        <name>glutathione</name>
        <dbReference type="ChEBI" id="CHEBI:57925"/>
    </ligand>
</feature>
<keyword evidence="5 10" id="KW-0408">Iron</keyword>
<keyword evidence="4 10" id="KW-0479">Metal-binding</keyword>
<feature type="binding site" evidence="9">
    <location>
        <position position="70"/>
    </location>
    <ligand>
        <name>glutathione</name>
        <dbReference type="ChEBI" id="CHEBI:57925"/>
    </ligand>
</feature>
<dbReference type="PIRSF" id="PIRSF005894">
    <property type="entry name" value="Monothiol_GRX"/>
    <property type="match status" value="1"/>
</dbReference>
<dbReference type="InterPro" id="IPR033658">
    <property type="entry name" value="GRX_PICOT-like"/>
</dbReference>
<evidence type="ECO:0000256" key="7">
    <source>
        <dbReference type="ARBA" id="ARBA00023284"/>
    </source>
</evidence>
<feature type="binding site" evidence="9">
    <location>
        <position position="58"/>
    </location>
    <ligand>
        <name>glutathione</name>
        <dbReference type="ChEBI" id="CHEBI:57925"/>
    </ligand>
</feature>
<keyword evidence="6 10" id="KW-0411">Iron-sulfur</keyword>
<evidence type="ECO:0000256" key="9">
    <source>
        <dbReference type="PIRSR" id="PIRSR005894-1"/>
    </source>
</evidence>
<evidence type="ECO:0000256" key="5">
    <source>
        <dbReference type="ARBA" id="ARBA00023004"/>
    </source>
</evidence>
<evidence type="ECO:0000256" key="6">
    <source>
        <dbReference type="ARBA" id="ARBA00023014"/>
    </source>
</evidence>
<evidence type="ECO:0000313" key="13">
    <source>
        <dbReference type="Proteomes" id="UP000298677"/>
    </source>
</evidence>
<dbReference type="PANTHER" id="PTHR10293:SF72">
    <property type="entry name" value="MONOTHIOL GLUTAREDOXIN-S14, CHLOROPLASTIC"/>
    <property type="match status" value="1"/>
</dbReference>
<dbReference type="Gene3D" id="3.40.30.10">
    <property type="entry name" value="Glutaredoxin"/>
    <property type="match status" value="1"/>
</dbReference>
<dbReference type="InterPro" id="IPR002109">
    <property type="entry name" value="Glutaredoxin"/>
</dbReference>
<evidence type="ECO:0000313" key="12">
    <source>
        <dbReference type="EMBL" id="QCI19284.1"/>
    </source>
</evidence>
<keyword evidence="13" id="KW-1185">Reference proteome</keyword>
<dbReference type="Proteomes" id="UP000298677">
    <property type="component" value="Chromosome"/>
</dbReference>
<feature type="binding site" evidence="9">
    <location>
        <begin position="83"/>
        <end position="84"/>
    </location>
    <ligand>
        <name>glutathione</name>
        <dbReference type="ChEBI" id="CHEBI:57925"/>
    </ligand>
</feature>
<feature type="domain" description="Glutaredoxin" evidence="11">
    <location>
        <begin position="16"/>
        <end position="80"/>
    </location>
</feature>
<keyword evidence="3 10" id="KW-0001">2Fe-2S</keyword>
<dbReference type="InterPro" id="IPR036249">
    <property type="entry name" value="Thioredoxin-like_sf"/>
</dbReference>
<sequence length="102" mass="11728">MNTLEKIKKQIKKNSILLYMKGSPEKPQCGFSAQAVQAISLCKKKFAYIDVLEHPDIRKELPKYANWPTFPQLWIKEELIGGCNIILEMFNNGELQKCINSV</sequence>
<dbReference type="GO" id="GO:0015036">
    <property type="term" value="F:disulfide oxidoreductase activity"/>
    <property type="evidence" value="ECO:0007669"/>
    <property type="project" value="InterPro"/>
</dbReference>
<accession>A0A4D6XXT2</accession>
<dbReference type="OrthoDB" id="9804115at2"/>
<evidence type="ECO:0000256" key="1">
    <source>
        <dbReference type="ARBA" id="ARBA00002853"/>
    </source>
</evidence>
<organism evidence="12 13">
    <name type="scientific">Buchnera aphidicola</name>
    <name type="common">Anoecia oenotherae</name>
    <dbReference type="NCBI Taxonomy" id="1241833"/>
    <lineage>
        <taxon>Bacteria</taxon>
        <taxon>Pseudomonadati</taxon>
        <taxon>Pseudomonadota</taxon>
        <taxon>Gammaproteobacteria</taxon>
        <taxon>Enterobacterales</taxon>
        <taxon>Erwiniaceae</taxon>
        <taxon>Buchnera</taxon>
    </lineage>
</organism>
<evidence type="ECO:0000259" key="11">
    <source>
        <dbReference type="Pfam" id="PF00462"/>
    </source>
</evidence>
<name>A0A4D6XXT2_9GAMM</name>
<dbReference type="SUPFAM" id="SSF52833">
    <property type="entry name" value="Thioredoxin-like"/>
    <property type="match status" value="1"/>
</dbReference>
<dbReference type="InterPro" id="IPR014434">
    <property type="entry name" value="Monothiol_GRX"/>
</dbReference>
<reference evidence="12 13" key="1">
    <citation type="submission" date="2018-10" db="EMBL/GenBank/DDBJ databases">
        <title>Comparative functional genomics of the obligate endosymbiont Buchnera aphidicola.</title>
        <authorList>
            <person name="Chong R.A."/>
        </authorList>
    </citation>
    <scope>NUCLEOTIDE SEQUENCE [LARGE SCALE GENOMIC DNA]</scope>
    <source>
        <strain evidence="12 13">Aoe</strain>
    </source>
</reference>
<dbReference type="GO" id="GO:0046872">
    <property type="term" value="F:metal ion binding"/>
    <property type="evidence" value="ECO:0007669"/>
    <property type="project" value="UniProtKB-KW"/>
</dbReference>
<dbReference type="PROSITE" id="PS51354">
    <property type="entry name" value="GLUTAREDOXIN_2"/>
    <property type="match status" value="1"/>
</dbReference>
<protein>
    <recommendedName>
        <fullName evidence="8">Glutaredoxin</fullName>
    </recommendedName>
</protein>
<evidence type="ECO:0000256" key="8">
    <source>
        <dbReference type="PIRNR" id="PIRNR005894"/>
    </source>
</evidence>
<evidence type="ECO:0000256" key="2">
    <source>
        <dbReference type="ARBA" id="ARBA00009630"/>
    </source>
</evidence>
<dbReference type="RefSeq" id="WP_158341691.1">
    <property type="nucleotide sequence ID" value="NZ_CP033012.1"/>
</dbReference>
<comment type="function">
    <text evidence="1">Monothiol glutaredoxin involved in the biogenesis of iron-sulfur clusters.</text>
</comment>
<proteinExistence type="inferred from homology"/>
<comment type="similarity">
    <text evidence="2 8">Belongs to the glutaredoxin family. Monothiol subfamily.</text>
</comment>
<evidence type="ECO:0000256" key="10">
    <source>
        <dbReference type="PIRSR" id="PIRSR005894-2"/>
    </source>
</evidence>
<dbReference type="NCBIfam" id="TIGR00365">
    <property type="entry name" value="Grx4 family monothiol glutaredoxin"/>
    <property type="match status" value="1"/>
</dbReference>
<evidence type="ECO:0000256" key="4">
    <source>
        <dbReference type="ARBA" id="ARBA00022723"/>
    </source>
</evidence>